<gene>
    <name evidence="1" type="ORF">g.24642</name>
</gene>
<reference evidence="1" key="1">
    <citation type="submission" date="2015-11" db="EMBL/GenBank/DDBJ databases">
        <title>De novo transcriptome assembly of four potential Pierce s Disease insect vectors from Arizona vineyards.</title>
        <authorList>
            <person name="Tassone E.E."/>
        </authorList>
    </citation>
    <scope>NUCLEOTIDE SEQUENCE</scope>
</reference>
<protein>
    <submittedName>
        <fullName evidence="1">Uncharacterized protein</fullName>
    </submittedName>
</protein>
<organism evidence="1">
    <name type="scientific">Homalodisca liturata</name>
    <dbReference type="NCBI Taxonomy" id="320908"/>
    <lineage>
        <taxon>Eukaryota</taxon>
        <taxon>Metazoa</taxon>
        <taxon>Ecdysozoa</taxon>
        <taxon>Arthropoda</taxon>
        <taxon>Hexapoda</taxon>
        <taxon>Insecta</taxon>
        <taxon>Pterygota</taxon>
        <taxon>Neoptera</taxon>
        <taxon>Paraneoptera</taxon>
        <taxon>Hemiptera</taxon>
        <taxon>Auchenorrhyncha</taxon>
        <taxon>Membracoidea</taxon>
        <taxon>Cicadellidae</taxon>
        <taxon>Cicadellinae</taxon>
        <taxon>Proconiini</taxon>
        <taxon>Homalodisca</taxon>
    </lineage>
</organism>
<accession>A0A1B6HUK1</accession>
<feature type="non-terminal residue" evidence="1">
    <location>
        <position position="1"/>
    </location>
</feature>
<proteinExistence type="predicted"/>
<dbReference type="AlphaFoldDB" id="A0A1B6HUK1"/>
<sequence length="354" mass="40274">RQRITYYQPKLLHSDTIKIKLGKSSQTPLPWLSHYLNNIYTSEDKEDFDPLYFLRQAREVMGFPLLMPNMEHRSFETVMNPLHPVIMNFSMSSVSKSNKFFESKSSQGCGSVLNELYNALFKKEIPVQESRTAIDIVDTVNTQVPKALKFFMTGRSKPTSDEKEQSTAQEKVLLVDSLSHTVGSYQVFPMTYVSASGSFNASEIDPFANTINGSSQSYLIQHALSDINSGKAVVFAFNMWSYDPVRPTKLTAYLTYSTSYSNRVSRYGLFIRSNCTELKLTTVHEAPIDIATKIKRHLSEDLQQKFYIDGVYKTNVYTVYAFAKGNVGLSRAKLTELRTSPLLEACSQMEPRYY</sequence>
<dbReference type="EMBL" id="GECU01029353">
    <property type="protein sequence ID" value="JAS78353.1"/>
    <property type="molecule type" value="Transcribed_RNA"/>
</dbReference>
<feature type="non-terminal residue" evidence="1">
    <location>
        <position position="354"/>
    </location>
</feature>
<name>A0A1B6HUK1_9HEMI</name>
<evidence type="ECO:0000313" key="1">
    <source>
        <dbReference type="EMBL" id="JAS78353.1"/>
    </source>
</evidence>